<reference evidence="1" key="1">
    <citation type="submission" date="2023-08" db="EMBL/GenBank/DDBJ databases">
        <title>Black Yeasts Isolated from many extreme environments.</title>
        <authorList>
            <person name="Coleine C."/>
            <person name="Stajich J.E."/>
            <person name="Selbmann L."/>
        </authorList>
    </citation>
    <scope>NUCLEOTIDE SEQUENCE</scope>
    <source>
        <strain evidence="1">CCFEE 5401</strain>
    </source>
</reference>
<evidence type="ECO:0000313" key="1">
    <source>
        <dbReference type="EMBL" id="KAK5107028.1"/>
    </source>
</evidence>
<organism evidence="1 2">
    <name type="scientific">Meristemomyces frigidus</name>
    <dbReference type="NCBI Taxonomy" id="1508187"/>
    <lineage>
        <taxon>Eukaryota</taxon>
        <taxon>Fungi</taxon>
        <taxon>Dikarya</taxon>
        <taxon>Ascomycota</taxon>
        <taxon>Pezizomycotina</taxon>
        <taxon>Dothideomycetes</taxon>
        <taxon>Dothideomycetidae</taxon>
        <taxon>Mycosphaerellales</taxon>
        <taxon>Teratosphaeriaceae</taxon>
        <taxon>Meristemomyces</taxon>
    </lineage>
</organism>
<dbReference type="EMBL" id="JAVRRL010000144">
    <property type="protein sequence ID" value="KAK5107028.1"/>
    <property type="molecule type" value="Genomic_DNA"/>
</dbReference>
<sequence length="60" mass="6759">MREFTDAPDDLSRGLTCNHTNSLSRDQVEVVEGMAVRKRLGRLVEGMSTGGKNYVVEFWV</sequence>
<comment type="caution">
    <text evidence="1">The sequence shown here is derived from an EMBL/GenBank/DDBJ whole genome shotgun (WGS) entry which is preliminary data.</text>
</comment>
<gene>
    <name evidence="1" type="ORF">LTR62_001917</name>
</gene>
<accession>A0AAN7T7L7</accession>
<proteinExistence type="predicted"/>
<protein>
    <submittedName>
        <fullName evidence="1">Uncharacterized protein</fullName>
    </submittedName>
</protein>
<dbReference type="Proteomes" id="UP001310890">
    <property type="component" value="Unassembled WGS sequence"/>
</dbReference>
<name>A0AAN7T7L7_9PEZI</name>
<dbReference type="AlphaFoldDB" id="A0AAN7T7L7"/>
<evidence type="ECO:0000313" key="2">
    <source>
        <dbReference type="Proteomes" id="UP001310890"/>
    </source>
</evidence>